<comment type="caution">
    <text evidence="8">The sequence shown here is derived from an EMBL/GenBank/DDBJ whole genome shotgun (WGS) entry which is preliminary data.</text>
</comment>
<evidence type="ECO:0000256" key="5">
    <source>
        <dbReference type="ARBA" id="ARBA00040665"/>
    </source>
</evidence>
<keyword evidence="9" id="KW-1185">Reference proteome</keyword>
<protein>
    <recommendedName>
        <fullName evidence="5">Tetratricopeptide repeat protein 29</fullName>
    </recommendedName>
</protein>
<evidence type="ECO:0000256" key="1">
    <source>
        <dbReference type="ARBA" id="ARBA00004496"/>
    </source>
</evidence>
<gene>
    <name evidence="8" type="ORF">JYU34_009610</name>
</gene>
<evidence type="ECO:0000256" key="4">
    <source>
        <dbReference type="ARBA" id="ARBA00022803"/>
    </source>
</evidence>
<dbReference type="PANTHER" id="PTHR46630:SF1">
    <property type="entry name" value="TETRATRICOPEPTIDE REPEAT PROTEIN 29"/>
    <property type="match status" value="1"/>
</dbReference>
<dbReference type="Proteomes" id="UP000823941">
    <property type="component" value="Chromosome 13"/>
</dbReference>
<evidence type="ECO:0000256" key="6">
    <source>
        <dbReference type="ARBA" id="ARBA00044739"/>
    </source>
</evidence>
<dbReference type="PROSITE" id="PS50005">
    <property type="entry name" value="TPR"/>
    <property type="match status" value="1"/>
</dbReference>
<feature type="repeat" description="TPR" evidence="7">
    <location>
        <begin position="271"/>
        <end position="304"/>
    </location>
</feature>
<evidence type="ECO:0000256" key="3">
    <source>
        <dbReference type="ARBA" id="ARBA00022737"/>
    </source>
</evidence>
<dbReference type="EMBL" id="JAHIBW010000013">
    <property type="protein sequence ID" value="KAG7305532.1"/>
    <property type="molecule type" value="Genomic_DNA"/>
</dbReference>
<organism evidence="8 9">
    <name type="scientific">Plutella xylostella</name>
    <name type="common">Diamondback moth</name>
    <name type="synonym">Plutella maculipennis</name>
    <dbReference type="NCBI Taxonomy" id="51655"/>
    <lineage>
        <taxon>Eukaryota</taxon>
        <taxon>Metazoa</taxon>
        <taxon>Ecdysozoa</taxon>
        <taxon>Arthropoda</taxon>
        <taxon>Hexapoda</taxon>
        <taxon>Insecta</taxon>
        <taxon>Pterygota</taxon>
        <taxon>Neoptera</taxon>
        <taxon>Endopterygota</taxon>
        <taxon>Lepidoptera</taxon>
        <taxon>Glossata</taxon>
        <taxon>Ditrysia</taxon>
        <taxon>Yponomeutoidea</taxon>
        <taxon>Plutellidae</taxon>
        <taxon>Plutella</taxon>
    </lineage>
</organism>
<reference evidence="8 9" key="1">
    <citation type="submission" date="2021-06" db="EMBL/GenBank/DDBJ databases">
        <title>A haploid diamondback moth (Plutella xylostella L.) genome assembly resolves 31 chromosomes and identifies a diamide resistance mutation.</title>
        <authorList>
            <person name="Ward C.M."/>
            <person name="Perry K.D."/>
            <person name="Baker G."/>
            <person name="Powis K."/>
            <person name="Heckel D.G."/>
            <person name="Baxter S.W."/>
        </authorList>
    </citation>
    <scope>NUCLEOTIDE SEQUENCE [LARGE SCALE GENOMIC DNA]</scope>
    <source>
        <strain evidence="8 9">LV</strain>
        <tissue evidence="8">Single pupa</tissue>
    </source>
</reference>
<evidence type="ECO:0000256" key="2">
    <source>
        <dbReference type="ARBA" id="ARBA00022490"/>
    </source>
</evidence>
<comment type="function">
    <text evidence="6">Axonemal protein which is implicated in axonemal and/or peri-axonemal structure assembly and regulates flagellum assembly and beating and therefore sperm motility.</text>
</comment>
<dbReference type="InterPro" id="IPR019734">
    <property type="entry name" value="TPR_rpt"/>
</dbReference>
<dbReference type="SUPFAM" id="SSF48452">
    <property type="entry name" value="TPR-like"/>
    <property type="match status" value="1"/>
</dbReference>
<dbReference type="Gene3D" id="1.25.40.10">
    <property type="entry name" value="Tetratricopeptide repeat domain"/>
    <property type="match status" value="1"/>
</dbReference>
<evidence type="ECO:0000313" key="8">
    <source>
        <dbReference type="EMBL" id="KAG7305532.1"/>
    </source>
</evidence>
<dbReference type="PANTHER" id="PTHR46630">
    <property type="entry name" value="TETRATRICOPEPTIDE REPEAT PROTEIN 29"/>
    <property type="match status" value="1"/>
</dbReference>
<evidence type="ECO:0000256" key="7">
    <source>
        <dbReference type="PROSITE-ProRule" id="PRU00339"/>
    </source>
</evidence>
<keyword evidence="4 7" id="KW-0802">TPR repeat</keyword>
<proteinExistence type="predicted"/>
<keyword evidence="2" id="KW-0963">Cytoplasm</keyword>
<sequence length="512" mass="58358">MTSPEPMFERRRLPKLMPCMTKNSLETMRNKALFNMTVLDARSVRRLKMPLHECLILELQESGYTESAAYLQDLIYDNLQLMAEDELGIITDLRQKHEFLEHICSGLRNAEKEQDRGNIKEECLEFLNLGLYFAEHGKGLLWLAEKLFLVSIAIASKYLVDGGRQKAVNKFHYAKFLLEKFPEADTEEAYQVLSEVRDASNGKKWQLYEATPGETAPTNKITVFIATANQLLNVLLHEARKLRTTDVAKAERLCRLAERRATDTGKDEKISEAILEMGICQLKMNSLNNAQKSFEKSLQINTNIHNIEGICDARMHLAAVLQKLGDHEAAAEMLTEMGALAWEHHMRRHLGTALHLLGELHLKSGRPELGTQHLGEAFNCFMGKGFEQSYCPCDGSEDPLARMTDLNVVYKQEAEQARLMMAVSAGQELMSSYFALIREAGACSVARMQVIEWKLNRRRWTEPNEKHNLIPCPCPKHQRTAMDVLDYYLKLKGKEEETQDLQNPSSSRDLKL</sequence>
<accession>A0ABQ7QK28</accession>
<name>A0ABQ7QK28_PLUXY</name>
<keyword evidence="3" id="KW-0677">Repeat</keyword>
<comment type="subcellular location">
    <subcellularLocation>
        <location evidence="1">Cytoplasm</location>
    </subcellularLocation>
</comment>
<dbReference type="InterPro" id="IPR011990">
    <property type="entry name" value="TPR-like_helical_dom_sf"/>
</dbReference>
<dbReference type="InterPro" id="IPR051476">
    <property type="entry name" value="Bac_ResReg_Asp_Phosphatase"/>
</dbReference>
<evidence type="ECO:0000313" key="9">
    <source>
        <dbReference type="Proteomes" id="UP000823941"/>
    </source>
</evidence>